<dbReference type="PANTHER" id="PTHR46825:SF9">
    <property type="entry name" value="BETA-LACTAMASE-RELATED DOMAIN-CONTAINING PROTEIN"/>
    <property type="match status" value="1"/>
</dbReference>
<keyword evidence="4" id="KW-1185">Reference proteome</keyword>
<dbReference type="InterPro" id="IPR001466">
    <property type="entry name" value="Beta-lactam-related"/>
</dbReference>
<dbReference type="EMBL" id="CP016268">
    <property type="protein sequence ID" value="ANO51906.1"/>
    <property type="molecule type" value="Genomic_DNA"/>
</dbReference>
<dbReference type="InterPro" id="IPR012338">
    <property type="entry name" value="Beta-lactam/transpept-like"/>
</dbReference>
<dbReference type="Pfam" id="PF00144">
    <property type="entry name" value="Beta-lactamase"/>
    <property type="match status" value="1"/>
</dbReference>
<dbReference type="SUPFAM" id="SSF56601">
    <property type="entry name" value="beta-lactamase/transpeptidase-like"/>
    <property type="match status" value="1"/>
</dbReference>
<sequence>MYFFALPALLASLAFATPAPPDAGEQVDEIFAEWNSVQSPGCAVGVEVDQRRVLSRSYGMSELEHNIPITPDTIFEAGSVSKQFTAAAIQLLAMDGKLSLDDDVRKFVPEVPDYAETITLRHMLNHTSGLRDWGSVAYLSGWGRYERSHTHAHVLDIVSRQSQLNFMPGTEYSYSNTGYNLLAIIVARVSGMSFAEFSKRRIFEPLGMDNTQWRDNYRRIVPGRSAAYSANDDGVFTIDRPIEHVHGNGGLLTTIGDLLIWNRALANERLGKPGFAERMYTQGRLTSGRQIKYASGVSVSSFNGVPSVTHTGATSGYRAFLGSYGNGSLSIAMLCNVSNANPGKLGNQIASVYLGVNDAEEAQSSPTKGAPSRRQLAALSGLYRDTLTGEPLRITVKDGQLLADNNTPLQAVSSTEFEILEAEQRLVFDSNGDDRPRLTRLSGDYEIRHYEPVASVTPTANALQALEGEYYSADAEATLTVALEEGQLVARRRPDSEFALEPVYEDGFDADGLGFVRFYRNDNSFPAELSIYGSRVYDMRFQRRTDGK</sequence>
<dbReference type="STRING" id="1548547.BA177_12455"/>
<name>A0A193LHG8_9GAMM</name>
<dbReference type="PANTHER" id="PTHR46825">
    <property type="entry name" value="D-ALANYL-D-ALANINE-CARBOXYPEPTIDASE/ENDOPEPTIDASE AMPH"/>
    <property type="match status" value="1"/>
</dbReference>
<reference evidence="3 4" key="1">
    <citation type="submission" date="2016-06" db="EMBL/GenBank/DDBJ databases">
        <title>Complete genome sequence of a deep-branching marine Gamma Proteobacterium Woeseia oceani type strain XK5.</title>
        <authorList>
            <person name="Mu D."/>
            <person name="Du Z."/>
        </authorList>
    </citation>
    <scope>NUCLEOTIDE SEQUENCE [LARGE SCALE GENOMIC DNA]</scope>
    <source>
        <strain evidence="3 4">XK5</strain>
    </source>
</reference>
<feature type="domain" description="Beta-lactamase-related" evidence="2">
    <location>
        <begin position="37"/>
        <end position="342"/>
    </location>
</feature>
<dbReference type="KEGG" id="woc:BA177_12455"/>
<protein>
    <recommendedName>
        <fullName evidence="2">Beta-lactamase-related domain-containing protein</fullName>
    </recommendedName>
</protein>
<organism evidence="3 4">
    <name type="scientific">Woeseia oceani</name>
    <dbReference type="NCBI Taxonomy" id="1548547"/>
    <lineage>
        <taxon>Bacteria</taxon>
        <taxon>Pseudomonadati</taxon>
        <taxon>Pseudomonadota</taxon>
        <taxon>Gammaproteobacteria</taxon>
        <taxon>Woeseiales</taxon>
        <taxon>Woeseiaceae</taxon>
        <taxon>Woeseia</taxon>
    </lineage>
</organism>
<evidence type="ECO:0000313" key="4">
    <source>
        <dbReference type="Proteomes" id="UP000092695"/>
    </source>
</evidence>
<accession>A0A193LHG8</accession>
<evidence type="ECO:0000256" key="1">
    <source>
        <dbReference type="SAM" id="SignalP"/>
    </source>
</evidence>
<dbReference type="Gene3D" id="3.40.710.10">
    <property type="entry name" value="DD-peptidase/beta-lactamase superfamily"/>
    <property type="match status" value="1"/>
</dbReference>
<feature type="chain" id="PRO_5008260220" description="Beta-lactamase-related domain-containing protein" evidence="1">
    <location>
        <begin position="17"/>
        <end position="548"/>
    </location>
</feature>
<dbReference type="InterPro" id="IPR050491">
    <property type="entry name" value="AmpC-like"/>
</dbReference>
<dbReference type="Proteomes" id="UP000092695">
    <property type="component" value="Chromosome"/>
</dbReference>
<evidence type="ECO:0000313" key="3">
    <source>
        <dbReference type="EMBL" id="ANO51906.1"/>
    </source>
</evidence>
<feature type="signal peptide" evidence="1">
    <location>
        <begin position="1"/>
        <end position="16"/>
    </location>
</feature>
<evidence type="ECO:0000259" key="2">
    <source>
        <dbReference type="Pfam" id="PF00144"/>
    </source>
</evidence>
<proteinExistence type="predicted"/>
<dbReference type="AlphaFoldDB" id="A0A193LHG8"/>
<keyword evidence="1" id="KW-0732">Signal</keyword>
<gene>
    <name evidence="3" type="ORF">BA177_12455</name>
</gene>